<gene>
    <name evidence="3" type="ORF">P343_03440</name>
</gene>
<dbReference type="Pfam" id="PF05362">
    <property type="entry name" value="Lon_C"/>
    <property type="match status" value="1"/>
</dbReference>
<dbReference type="GO" id="GO:0005524">
    <property type="term" value="F:ATP binding"/>
    <property type="evidence" value="ECO:0007669"/>
    <property type="project" value="InterPro"/>
</dbReference>
<organism evidence="3 4">
    <name type="scientific">Sporolactobacillus laevolacticus DSM 442</name>
    <dbReference type="NCBI Taxonomy" id="1395513"/>
    <lineage>
        <taxon>Bacteria</taxon>
        <taxon>Bacillati</taxon>
        <taxon>Bacillota</taxon>
        <taxon>Bacilli</taxon>
        <taxon>Bacillales</taxon>
        <taxon>Sporolactobacillaceae</taxon>
        <taxon>Sporolactobacillus</taxon>
    </lineage>
</organism>
<feature type="domain" description="Lon proteolytic" evidence="2">
    <location>
        <begin position="236"/>
        <end position="338"/>
    </location>
</feature>
<feature type="active site" evidence="1">
    <location>
        <position position="241"/>
    </location>
</feature>
<comment type="caution">
    <text evidence="3">The sequence shown here is derived from an EMBL/GenBank/DDBJ whole genome shotgun (WGS) entry which is preliminary data.</text>
</comment>
<dbReference type="OrthoDB" id="2356897at2"/>
<dbReference type="EMBL" id="AWTC01000002">
    <property type="protein sequence ID" value="EST13153.1"/>
    <property type="molecule type" value="Genomic_DNA"/>
</dbReference>
<evidence type="ECO:0000313" key="4">
    <source>
        <dbReference type="Proteomes" id="UP000018296"/>
    </source>
</evidence>
<dbReference type="GO" id="GO:0030163">
    <property type="term" value="P:protein catabolic process"/>
    <property type="evidence" value="ECO:0007669"/>
    <property type="project" value="InterPro"/>
</dbReference>
<dbReference type="eggNOG" id="COG3480">
    <property type="taxonomic scope" value="Bacteria"/>
</dbReference>
<keyword evidence="1" id="KW-0378">Hydrolase</keyword>
<proteinExistence type="inferred from homology"/>
<dbReference type="EC" id="3.4.21.53" evidence="1"/>
<dbReference type="InterPro" id="IPR008269">
    <property type="entry name" value="Lon_proteolytic"/>
</dbReference>
<feature type="active site" evidence="1">
    <location>
        <position position="286"/>
    </location>
</feature>
<protein>
    <recommendedName>
        <fullName evidence="1">endopeptidase La</fullName>
        <ecNumber evidence="1">3.4.21.53</ecNumber>
    </recommendedName>
</protein>
<evidence type="ECO:0000259" key="2">
    <source>
        <dbReference type="PROSITE" id="PS51786"/>
    </source>
</evidence>
<comment type="similarity">
    <text evidence="1">Belongs to the peptidase S16 family.</text>
</comment>
<reference evidence="3 4" key="1">
    <citation type="journal article" date="2013" name="Genome Announc.">
        <title>Genome Sequence of Sporolactobacillus laevolacticus DSM442, an Efficient Polymer-Grade D-Lactate Producer from Agricultural Waste Cottonseed as a Nitrogen Source.</title>
        <authorList>
            <person name="Wang H."/>
            <person name="Wang L."/>
            <person name="Ju J."/>
            <person name="Yu B."/>
            <person name="Ma Y."/>
        </authorList>
    </citation>
    <scope>NUCLEOTIDE SEQUENCE [LARGE SCALE GENOMIC DNA]</scope>
    <source>
        <strain evidence="3 4">DSM 442</strain>
    </source>
</reference>
<dbReference type="InterPro" id="IPR020568">
    <property type="entry name" value="Ribosomal_Su5_D2-typ_SF"/>
</dbReference>
<dbReference type="InterPro" id="IPR001478">
    <property type="entry name" value="PDZ"/>
</dbReference>
<dbReference type="Proteomes" id="UP000018296">
    <property type="component" value="Unassembled WGS sequence"/>
</dbReference>
<dbReference type="SUPFAM" id="SSF54211">
    <property type="entry name" value="Ribosomal protein S5 domain 2-like"/>
    <property type="match status" value="1"/>
</dbReference>
<dbReference type="NCBIfam" id="NF041438">
    <property type="entry name" value="SepM_fam_S16"/>
    <property type="match status" value="1"/>
</dbReference>
<dbReference type="SUPFAM" id="SSF50156">
    <property type="entry name" value="PDZ domain-like"/>
    <property type="match status" value="1"/>
</dbReference>
<dbReference type="AlphaFoldDB" id="V6IZY1"/>
<evidence type="ECO:0000313" key="3">
    <source>
        <dbReference type="EMBL" id="EST13153.1"/>
    </source>
</evidence>
<sequence length="338" mass="37656">MQKRKFIKWALIIVAILLIALNFYKTPYYVQRPGKAESMSGMIKVKNAYQIDGAYRLVYIYLGQANIYQYLLAKYDGNKYTTLVKENQVKMPDENEQDYNLRQENYMSSAQQSAAYVAYRAAGKKPKLLEEGVLIIGVMRSMPNAKVLKVGDLIIGMDNHKVTTMEDMDRLIKQKKIGDRFQLTIDRNNQVKKVTVQAAAFPKAYAGTGRGWGIGIYQDNHVKAEVTPPVKFNIQNIGGPSAGLMMTLEIYDQLTKQNFSRGRDIAGTGTIALNGDVGPIGGISEKVVGASKSGTDIFFAPVADHEYQTAKKTAKEIGTKMKIVPVNTFSDAVNYLKH</sequence>
<dbReference type="GO" id="GO:0004176">
    <property type="term" value="F:ATP-dependent peptidase activity"/>
    <property type="evidence" value="ECO:0007669"/>
    <property type="project" value="UniProtKB-UniRule"/>
</dbReference>
<dbReference type="PANTHER" id="PTHR10046">
    <property type="entry name" value="ATP DEPENDENT LON PROTEASE FAMILY MEMBER"/>
    <property type="match status" value="1"/>
</dbReference>
<dbReference type="PROSITE" id="PS51786">
    <property type="entry name" value="LON_PROTEOLYTIC"/>
    <property type="match status" value="1"/>
</dbReference>
<dbReference type="Pfam" id="PF13180">
    <property type="entry name" value="PDZ_2"/>
    <property type="match status" value="1"/>
</dbReference>
<dbReference type="InterPro" id="IPR014721">
    <property type="entry name" value="Ribsml_uS5_D2-typ_fold_subgr"/>
</dbReference>
<accession>V6IZY1</accession>
<dbReference type="InterPro" id="IPR036034">
    <property type="entry name" value="PDZ_sf"/>
</dbReference>
<name>V6IZY1_9BACL</name>
<keyword evidence="4" id="KW-1185">Reference proteome</keyword>
<dbReference type="Gene3D" id="3.30.230.10">
    <property type="match status" value="1"/>
</dbReference>
<comment type="catalytic activity">
    <reaction evidence="1">
        <text>Hydrolysis of proteins in presence of ATP.</text>
        <dbReference type="EC" id="3.4.21.53"/>
    </reaction>
</comment>
<dbReference type="PATRIC" id="fig|1395513.3.peg.699"/>
<keyword evidence="1" id="KW-0645">Protease</keyword>
<dbReference type="InterPro" id="IPR027065">
    <property type="entry name" value="Lon_Prtase"/>
</dbReference>
<dbReference type="RefSeq" id="WP_023508995.1">
    <property type="nucleotide sequence ID" value="NZ_AWTC01000002.1"/>
</dbReference>
<dbReference type="GO" id="GO:0006508">
    <property type="term" value="P:proteolysis"/>
    <property type="evidence" value="ECO:0007669"/>
    <property type="project" value="UniProtKB-KW"/>
</dbReference>
<keyword evidence="1" id="KW-0720">Serine protease</keyword>
<dbReference type="GO" id="GO:0004252">
    <property type="term" value="F:serine-type endopeptidase activity"/>
    <property type="evidence" value="ECO:0007669"/>
    <property type="project" value="UniProtKB-UniRule"/>
</dbReference>
<evidence type="ECO:0000256" key="1">
    <source>
        <dbReference type="PROSITE-ProRule" id="PRU01122"/>
    </source>
</evidence>